<organism evidence="2 3">
    <name type="scientific">Haloglomus irregulare</name>
    <dbReference type="NCBI Taxonomy" id="2234134"/>
    <lineage>
        <taxon>Archaea</taxon>
        <taxon>Methanobacteriati</taxon>
        <taxon>Methanobacteriota</taxon>
        <taxon>Stenosarchaea group</taxon>
        <taxon>Halobacteria</taxon>
        <taxon>Halobacteriales</taxon>
        <taxon>Natronomonadaceae</taxon>
        <taxon>Haloglomus</taxon>
    </lineage>
</organism>
<dbReference type="AlphaFoldDB" id="A0A554NFK2"/>
<name>A0A554NFK2_9EURY</name>
<proteinExistence type="predicted"/>
<evidence type="ECO:0000313" key="3">
    <source>
        <dbReference type="Proteomes" id="UP000319894"/>
    </source>
</evidence>
<evidence type="ECO:0000256" key="1">
    <source>
        <dbReference type="SAM" id="Phobius"/>
    </source>
</evidence>
<dbReference type="RefSeq" id="WP_185977145.1">
    <property type="nucleotide sequence ID" value="NZ_QMDX01000001.1"/>
</dbReference>
<keyword evidence="3" id="KW-1185">Reference proteome</keyword>
<gene>
    <name evidence="2" type="ORF">DP107_03065</name>
</gene>
<evidence type="ECO:0008006" key="4">
    <source>
        <dbReference type="Google" id="ProtNLM"/>
    </source>
</evidence>
<dbReference type="Pfam" id="PF09946">
    <property type="entry name" value="DUF2178"/>
    <property type="match status" value="1"/>
</dbReference>
<sequence>MTYPLLSPVVVRRLIGFAVVLGSLALAGLTIVSRPLVGVAAYVLSLVVVAAALLQTDSPVFDERDETVSKEAASRTLTVFGVASAVVFPALTVAWGLDMFEWQPWSSAIGVFVAVLYLTYGAFTVAIGSRR</sequence>
<protein>
    <recommendedName>
        <fullName evidence="4">DUF2178 domain-containing protein</fullName>
    </recommendedName>
</protein>
<dbReference type="Proteomes" id="UP000319894">
    <property type="component" value="Unassembled WGS sequence"/>
</dbReference>
<keyword evidence="1" id="KW-1133">Transmembrane helix</keyword>
<keyword evidence="1" id="KW-0812">Transmembrane</keyword>
<evidence type="ECO:0000313" key="2">
    <source>
        <dbReference type="EMBL" id="TSD16161.1"/>
    </source>
</evidence>
<accession>A0A554NFK2</accession>
<feature type="transmembrane region" description="Helical" evidence="1">
    <location>
        <begin position="39"/>
        <end position="56"/>
    </location>
</feature>
<keyword evidence="1" id="KW-0472">Membrane</keyword>
<dbReference type="InterPro" id="IPR019235">
    <property type="entry name" value="DUF2178_TM"/>
</dbReference>
<feature type="transmembrane region" description="Helical" evidence="1">
    <location>
        <begin position="77"/>
        <end position="97"/>
    </location>
</feature>
<comment type="caution">
    <text evidence="2">The sequence shown here is derived from an EMBL/GenBank/DDBJ whole genome shotgun (WGS) entry which is preliminary data.</text>
</comment>
<feature type="transmembrane region" description="Helical" evidence="1">
    <location>
        <begin position="109"/>
        <end position="128"/>
    </location>
</feature>
<dbReference type="InParanoid" id="A0A554NFK2"/>
<dbReference type="EMBL" id="QMDX01000001">
    <property type="protein sequence ID" value="TSD16161.1"/>
    <property type="molecule type" value="Genomic_DNA"/>
</dbReference>
<feature type="transmembrane region" description="Helical" evidence="1">
    <location>
        <begin position="14"/>
        <end position="33"/>
    </location>
</feature>
<reference evidence="2 3" key="1">
    <citation type="submission" date="2018-06" db="EMBL/GenBank/DDBJ databases">
        <title>Natronomonas sp. F16-60 a new haloarchaeon isolated from a solar saltern of Isla Cristina, Huelva, Spain.</title>
        <authorList>
            <person name="Duran-Viseras A."/>
            <person name="Sanchez-Porro C."/>
            <person name="Ventosa A."/>
        </authorList>
    </citation>
    <scope>NUCLEOTIDE SEQUENCE [LARGE SCALE GENOMIC DNA]</scope>
    <source>
        <strain evidence="2 3">F16-60</strain>
    </source>
</reference>
<dbReference type="OrthoDB" id="238227at2157"/>